<organism evidence="1 2">
    <name type="scientific">Eruca vesicaria subsp. sativa</name>
    <name type="common">Garden rocket</name>
    <name type="synonym">Eruca sativa</name>
    <dbReference type="NCBI Taxonomy" id="29727"/>
    <lineage>
        <taxon>Eukaryota</taxon>
        <taxon>Viridiplantae</taxon>
        <taxon>Streptophyta</taxon>
        <taxon>Embryophyta</taxon>
        <taxon>Tracheophyta</taxon>
        <taxon>Spermatophyta</taxon>
        <taxon>Magnoliopsida</taxon>
        <taxon>eudicotyledons</taxon>
        <taxon>Gunneridae</taxon>
        <taxon>Pentapetalae</taxon>
        <taxon>rosids</taxon>
        <taxon>malvids</taxon>
        <taxon>Brassicales</taxon>
        <taxon>Brassicaceae</taxon>
        <taxon>Brassiceae</taxon>
        <taxon>Eruca</taxon>
    </lineage>
</organism>
<evidence type="ECO:0000313" key="2">
    <source>
        <dbReference type="Proteomes" id="UP001642260"/>
    </source>
</evidence>
<dbReference type="Proteomes" id="UP001642260">
    <property type="component" value="Unassembled WGS sequence"/>
</dbReference>
<evidence type="ECO:0000313" key="1">
    <source>
        <dbReference type="EMBL" id="CAH8334427.1"/>
    </source>
</evidence>
<gene>
    <name evidence="1" type="ORF">ERUC_LOCUS13140</name>
</gene>
<proteinExistence type="predicted"/>
<protein>
    <submittedName>
        <fullName evidence="1">Uncharacterized protein</fullName>
    </submittedName>
</protein>
<keyword evidence="2" id="KW-1185">Reference proteome</keyword>
<dbReference type="EMBL" id="CAKOAT010125154">
    <property type="protein sequence ID" value="CAH8334427.1"/>
    <property type="molecule type" value="Genomic_DNA"/>
</dbReference>
<name>A0ABC8JMI4_ERUVS</name>
<dbReference type="AlphaFoldDB" id="A0ABC8JMI4"/>
<sequence length="94" mass="10929">MFIHRGGPLKFWEAFKRGGELMGWTCSSLMLRVFRSKKLIIIVFLTVPATLMLHCECSPAPRFRQLLKAGSVFTLSRFEVARCHQNDRFPTLLW</sequence>
<comment type="caution">
    <text evidence="1">The sequence shown here is derived from an EMBL/GenBank/DDBJ whole genome shotgun (WGS) entry which is preliminary data.</text>
</comment>
<reference evidence="1 2" key="1">
    <citation type="submission" date="2022-03" db="EMBL/GenBank/DDBJ databases">
        <authorList>
            <person name="Macdonald S."/>
            <person name="Ahmed S."/>
            <person name="Newling K."/>
        </authorList>
    </citation>
    <scope>NUCLEOTIDE SEQUENCE [LARGE SCALE GENOMIC DNA]</scope>
</reference>
<accession>A0ABC8JMI4</accession>